<dbReference type="PANTHER" id="PTHR22912">
    <property type="entry name" value="DISULFIDE OXIDOREDUCTASE"/>
    <property type="match status" value="1"/>
</dbReference>
<evidence type="ECO:0000259" key="11">
    <source>
        <dbReference type="Pfam" id="PF07992"/>
    </source>
</evidence>
<dbReference type="SUPFAM" id="SSF55424">
    <property type="entry name" value="FAD/NAD-linked reductases, dimerisation (C-terminal) domain"/>
    <property type="match status" value="1"/>
</dbReference>
<protein>
    <recommendedName>
        <fullName evidence="3">Dihydrolipoyl dehydrogenase</fullName>
    </recommendedName>
    <alternativeName>
        <fullName evidence="10">Dihydrolipoamide dehydrogenase</fullName>
    </alternativeName>
</protein>
<keyword evidence="8" id="KW-1015">Disulfide bond</keyword>
<dbReference type="Gene3D" id="3.50.50.60">
    <property type="entry name" value="FAD/NAD(P)-binding domain"/>
    <property type="match status" value="1"/>
</dbReference>
<dbReference type="Pfam" id="PF07992">
    <property type="entry name" value="Pyr_redox_2"/>
    <property type="match status" value="1"/>
</dbReference>
<reference evidence="12 13" key="1">
    <citation type="journal article" date="2010" name="J. Bacteriol.">
        <title>Complete genome sequence of the thermophilic, obligately chemolithoautotrophic hydrogen-oxidizing bacterium Hydrogenobacter thermophilus TK-6.</title>
        <authorList>
            <person name="Arai H."/>
            <person name="Kanbe H."/>
            <person name="Ishii M."/>
            <person name="Igarashi Y."/>
        </authorList>
    </citation>
    <scope>NUCLEOTIDE SEQUENCE [LARGE SCALE GENOMIC DNA]</scope>
    <source>
        <strain evidence="13">DSM 6534 / IAM 12695 / TK-6 [Tokyo]</strain>
    </source>
</reference>
<evidence type="ECO:0000256" key="2">
    <source>
        <dbReference type="ARBA" id="ARBA00007532"/>
    </source>
</evidence>
<dbReference type="InterPro" id="IPR023753">
    <property type="entry name" value="FAD/NAD-binding_dom"/>
</dbReference>
<dbReference type="STRING" id="608538.HTH_0448"/>
<evidence type="ECO:0000313" key="12">
    <source>
        <dbReference type="EMBL" id="BAI68912.1"/>
    </source>
</evidence>
<dbReference type="InterPro" id="IPR012999">
    <property type="entry name" value="Pyr_OxRdtase_I_AS"/>
</dbReference>
<dbReference type="SUPFAM" id="SSF51905">
    <property type="entry name" value="FAD/NAD(P)-binding domain"/>
    <property type="match status" value="1"/>
</dbReference>
<keyword evidence="9" id="KW-0676">Redox-active center</keyword>
<dbReference type="GO" id="GO:0006103">
    <property type="term" value="P:2-oxoglutarate metabolic process"/>
    <property type="evidence" value="ECO:0007669"/>
    <property type="project" value="TreeGrafter"/>
</dbReference>
<dbReference type="EMBL" id="AP011112">
    <property type="protein sequence ID" value="BAI68912.1"/>
    <property type="molecule type" value="Genomic_DNA"/>
</dbReference>
<evidence type="ECO:0000256" key="4">
    <source>
        <dbReference type="ARBA" id="ARBA00022630"/>
    </source>
</evidence>
<dbReference type="PRINTS" id="PR00368">
    <property type="entry name" value="FADPNR"/>
</dbReference>
<dbReference type="KEGG" id="hte:Hydth_0446"/>
<dbReference type="RefSeq" id="WP_012963095.1">
    <property type="nucleotide sequence ID" value="NC_013799.1"/>
</dbReference>
<dbReference type="PROSITE" id="PS00076">
    <property type="entry name" value="PYRIDINE_REDOX_1"/>
    <property type="match status" value="1"/>
</dbReference>
<dbReference type="eggNOG" id="COG1249">
    <property type="taxonomic scope" value="Bacteria"/>
</dbReference>
<evidence type="ECO:0000256" key="8">
    <source>
        <dbReference type="ARBA" id="ARBA00023157"/>
    </source>
</evidence>
<keyword evidence="5" id="KW-0274">FAD</keyword>
<keyword evidence="7" id="KW-0520">NAD</keyword>
<evidence type="ECO:0000256" key="7">
    <source>
        <dbReference type="ARBA" id="ARBA00023027"/>
    </source>
</evidence>
<evidence type="ECO:0000256" key="3">
    <source>
        <dbReference type="ARBA" id="ARBA00016961"/>
    </source>
</evidence>
<evidence type="ECO:0000256" key="6">
    <source>
        <dbReference type="ARBA" id="ARBA00023002"/>
    </source>
</evidence>
<evidence type="ECO:0000313" key="13">
    <source>
        <dbReference type="Proteomes" id="UP000002574"/>
    </source>
</evidence>
<dbReference type="InterPro" id="IPR036188">
    <property type="entry name" value="FAD/NAD-bd_sf"/>
</dbReference>
<evidence type="ECO:0000256" key="10">
    <source>
        <dbReference type="ARBA" id="ARBA00031281"/>
    </source>
</evidence>
<organism evidence="12 13">
    <name type="scientific">Hydrogenobacter thermophilus (strain DSM 6534 / IAM 12695 / TK-6)</name>
    <dbReference type="NCBI Taxonomy" id="608538"/>
    <lineage>
        <taxon>Bacteria</taxon>
        <taxon>Pseudomonadati</taxon>
        <taxon>Aquificota</taxon>
        <taxon>Aquificia</taxon>
        <taxon>Aquificales</taxon>
        <taxon>Aquificaceae</taxon>
        <taxon>Hydrogenobacter</taxon>
    </lineage>
</organism>
<dbReference type="GO" id="GO:0050660">
    <property type="term" value="F:flavin adenine dinucleotide binding"/>
    <property type="evidence" value="ECO:0007669"/>
    <property type="project" value="TreeGrafter"/>
</dbReference>
<dbReference type="InterPro" id="IPR050151">
    <property type="entry name" value="Class-I_Pyr_Nuc-Dis_Oxidored"/>
</dbReference>
<keyword evidence="6" id="KW-0560">Oxidoreductase</keyword>
<dbReference type="Proteomes" id="UP000002574">
    <property type="component" value="Chromosome"/>
</dbReference>
<comment type="similarity">
    <text evidence="2">Belongs to the class-I pyridine nucleotide-disulfide oxidoreductase family.</text>
</comment>
<keyword evidence="4" id="KW-0285">Flavoprotein</keyword>
<dbReference type="OrthoDB" id="9807946at2"/>
<dbReference type="KEGG" id="hth:HTH_0448"/>
<accession>D3DGG0</accession>
<evidence type="ECO:0000256" key="5">
    <source>
        <dbReference type="ARBA" id="ARBA00022827"/>
    </source>
</evidence>
<dbReference type="PRINTS" id="PR00411">
    <property type="entry name" value="PNDRDTASEI"/>
</dbReference>
<dbReference type="GO" id="GO:0004148">
    <property type="term" value="F:dihydrolipoyl dehydrogenase (NADH) activity"/>
    <property type="evidence" value="ECO:0007669"/>
    <property type="project" value="TreeGrafter"/>
</dbReference>
<sequence length="398" mass="43552">MEHFDVVIVGSGPGGYMSAKLLLERGKSVALVEKSVFGGVCLNAGCIPKEGLYKLALEKSKPRWKVAVQMVQGKVIEIRDTSLKALLSKGLTYVEGDGELIDERVIKVGNRRLTASHIILACGSKQREPGISPEDVLRGWAIPKNNVCIVGGGAAGCELAFILSSFGFKVYLVREDTVLKGYRNIPEEFALKLEDALERCGVKLVENTKNVDADLVIRATGRIPNFCQERFPFVAVDERGFVRTDSFLETDTKGIFAVGDIVPPMGAGYAFEKARVAVRSILYDKERVFDPRKVPVIISSAYQIGFVGDVKDAKIFVTKPLGTNPKAYVTENDGIISVGFDDSGRLVYCCLIGREVGEILNLCATLLGKNLEEHLSFAHPSYGEIINEILSIKQEVCR</sequence>
<name>D3DGG0_HYDTT</name>
<evidence type="ECO:0000256" key="1">
    <source>
        <dbReference type="ARBA" id="ARBA00001974"/>
    </source>
</evidence>
<dbReference type="AlphaFoldDB" id="D3DGG0"/>
<keyword evidence="13" id="KW-1185">Reference proteome</keyword>
<feature type="domain" description="FAD/NAD(P)-binding" evidence="11">
    <location>
        <begin position="4"/>
        <end position="278"/>
    </location>
</feature>
<dbReference type="PANTHER" id="PTHR22912:SF217">
    <property type="entry name" value="DIHYDROLIPOYL DEHYDROGENASE"/>
    <property type="match status" value="1"/>
</dbReference>
<dbReference type="InterPro" id="IPR016156">
    <property type="entry name" value="FAD/NAD-linked_Rdtase_dimer_sf"/>
</dbReference>
<proteinExistence type="inferred from homology"/>
<gene>
    <name evidence="12" type="primary">lpdA1</name>
    <name evidence="12" type="ordered locus">HTH_0448</name>
</gene>
<comment type="cofactor">
    <cofactor evidence="1">
        <name>FAD</name>
        <dbReference type="ChEBI" id="CHEBI:57692"/>
    </cofactor>
</comment>
<dbReference type="PATRIC" id="fig|608538.5.peg.452"/>
<evidence type="ECO:0000256" key="9">
    <source>
        <dbReference type="ARBA" id="ARBA00023284"/>
    </source>
</evidence>